<comment type="caution">
    <text evidence="2">The sequence shown here is derived from an EMBL/GenBank/DDBJ whole genome shotgun (WGS) entry which is preliminary data.</text>
</comment>
<keyword evidence="1" id="KW-1133">Transmembrane helix</keyword>
<gene>
    <name evidence="2" type="ORF">UREOM_3360</name>
</gene>
<accession>A0ABP9U5L2</accession>
<dbReference type="EMBL" id="BAABQM010000002">
    <property type="protein sequence ID" value="GAA5414625.1"/>
    <property type="molecule type" value="Genomic_DNA"/>
</dbReference>
<dbReference type="Gene3D" id="1.10.1760.20">
    <property type="match status" value="1"/>
</dbReference>
<protein>
    <submittedName>
        <fullName evidence="2">Uncharacterized protein</fullName>
    </submittedName>
</protein>
<evidence type="ECO:0000256" key="1">
    <source>
        <dbReference type="SAM" id="Phobius"/>
    </source>
</evidence>
<keyword evidence="1" id="KW-0472">Membrane</keyword>
<feature type="transmembrane region" description="Helical" evidence="1">
    <location>
        <begin position="93"/>
        <end position="111"/>
    </location>
</feature>
<feature type="transmembrane region" description="Helical" evidence="1">
    <location>
        <begin position="71"/>
        <end position="87"/>
    </location>
</feature>
<sequence length="210" mass="25133">MMKMQKKVRVKPTIANQIYNLGLTAVFLSFIIVCKLITHYFKFIEGYSLQLQYLPLILGMIFIPLVKYKTILYLLSPVILLIFGFSGNPVFDYLFTGWSWWIFLFISKWILRKTYWRSFGWIIIGIVVSFIQMWFWNTVSGVLFYSATWNYSIRFNAVYNSINFGILTVVVLWISYYTFNFKTLLVEYKAQLNWKRQQQGMTREVMIRVK</sequence>
<reference evidence="2" key="1">
    <citation type="submission" date="2024-02" db="EMBL/GenBank/DDBJ databases">
        <title>Draft genome sequence of new strains in genus Ureaplasma.</title>
        <authorList>
            <person name="Nakajima Y."/>
            <person name="Segawa T."/>
        </authorList>
    </citation>
    <scope>NUCLEOTIDE SEQUENCE [LARGE SCALE GENOMIC DNA]</scope>
    <source>
        <strain evidence="2">OM1</strain>
    </source>
</reference>
<evidence type="ECO:0000313" key="3">
    <source>
        <dbReference type="Proteomes" id="UP001449582"/>
    </source>
</evidence>
<proteinExistence type="predicted"/>
<dbReference type="Proteomes" id="UP001449582">
    <property type="component" value="Unassembled WGS sequence"/>
</dbReference>
<evidence type="ECO:0000313" key="2">
    <source>
        <dbReference type="EMBL" id="GAA5414625.1"/>
    </source>
</evidence>
<keyword evidence="1" id="KW-0812">Transmembrane</keyword>
<feature type="transmembrane region" description="Helical" evidence="1">
    <location>
        <begin position="21"/>
        <end position="41"/>
    </location>
</feature>
<feature type="transmembrane region" description="Helical" evidence="1">
    <location>
        <begin position="47"/>
        <end position="66"/>
    </location>
</feature>
<name>A0ABP9U5L2_9BACT</name>
<keyword evidence="3" id="KW-1185">Reference proteome</keyword>
<feature type="transmembrane region" description="Helical" evidence="1">
    <location>
        <begin position="157"/>
        <end position="179"/>
    </location>
</feature>
<organism evidence="2 3">
    <name type="scientific">Ureaplasma ceti</name>
    <dbReference type="NCBI Taxonomy" id="3119530"/>
    <lineage>
        <taxon>Bacteria</taxon>
        <taxon>Bacillati</taxon>
        <taxon>Mycoplasmatota</taxon>
        <taxon>Mycoplasmoidales</taxon>
        <taxon>Mycoplasmoidaceae</taxon>
        <taxon>Ureaplasma</taxon>
    </lineage>
</organism>
<feature type="transmembrane region" description="Helical" evidence="1">
    <location>
        <begin position="118"/>
        <end position="137"/>
    </location>
</feature>